<protein>
    <recommendedName>
        <fullName evidence="3">Phage head-tail adapter protein</fullName>
    </recommendedName>
</protein>
<evidence type="ECO:0008006" key="3">
    <source>
        <dbReference type="Google" id="ProtNLM"/>
    </source>
</evidence>
<dbReference type="AlphaFoldDB" id="A0A211ZTZ9"/>
<sequence length="116" mass="12012">MSLLDGSLRAAFGAALGPLLLDGMLHVAAKDAGGGVILPPVFADVPVKGHRDEIGDRQRADWGIPDRAARLIVLQAGVAAEPTPDDEITLAGGRWRISAVERDPAGAAWILTGMPA</sequence>
<dbReference type="EMBL" id="NHON01000003">
    <property type="protein sequence ID" value="OWJ68709.1"/>
    <property type="molecule type" value="Genomic_DNA"/>
</dbReference>
<evidence type="ECO:0000313" key="2">
    <source>
        <dbReference type="Proteomes" id="UP000196655"/>
    </source>
</evidence>
<proteinExistence type="predicted"/>
<comment type="caution">
    <text evidence="1">The sequence shown here is derived from an EMBL/GenBank/DDBJ whole genome shotgun (WGS) entry which is preliminary data.</text>
</comment>
<evidence type="ECO:0000313" key="1">
    <source>
        <dbReference type="EMBL" id="OWJ68709.1"/>
    </source>
</evidence>
<keyword evidence="2" id="KW-1185">Reference proteome</keyword>
<dbReference type="Proteomes" id="UP000196655">
    <property type="component" value="Unassembled WGS sequence"/>
</dbReference>
<dbReference type="RefSeq" id="WP_088149499.1">
    <property type="nucleotide sequence ID" value="NZ_NHON01000003.1"/>
</dbReference>
<name>A0A211ZTZ9_9PROT</name>
<organism evidence="1 2">
    <name type="scientific">Inquilinus limosus</name>
    <dbReference type="NCBI Taxonomy" id="171674"/>
    <lineage>
        <taxon>Bacteria</taxon>
        <taxon>Pseudomonadati</taxon>
        <taxon>Pseudomonadota</taxon>
        <taxon>Alphaproteobacteria</taxon>
        <taxon>Rhodospirillales</taxon>
        <taxon>Rhodospirillaceae</taxon>
        <taxon>Inquilinus</taxon>
    </lineage>
</organism>
<accession>A0A211ZTZ9</accession>
<dbReference type="OrthoDB" id="7997820at2"/>
<reference evidence="2" key="1">
    <citation type="submission" date="2017-05" db="EMBL/GenBank/DDBJ databases">
        <authorList>
            <person name="Macchi M."/>
            <person name="Festa S."/>
            <person name="Coppotelli B.M."/>
            <person name="Morelli I.S."/>
        </authorList>
    </citation>
    <scope>NUCLEOTIDE SEQUENCE [LARGE SCALE GENOMIC DNA]</scope>
    <source>
        <strain evidence="2">I</strain>
    </source>
</reference>
<gene>
    <name evidence="1" type="ORF">BWR60_02875</name>
</gene>